<dbReference type="InParanoid" id="E5AB98"/>
<dbReference type="Proteomes" id="UP000002668">
    <property type="component" value="Genome"/>
</dbReference>
<evidence type="ECO:0000313" key="2">
    <source>
        <dbReference type="EMBL" id="CBY00939.1"/>
    </source>
</evidence>
<keyword evidence="1" id="KW-0732">Signal</keyword>
<feature type="signal peptide" evidence="1">
    <location>
        <begin position="1"/>
        <end position="23"/>
    </location>
</feature>
<keyword evidence="3" id="KW-1185">Reference proteome</keyword>
<evidence type="ECO:0000313" key="3">
    <source>
        <dbReference type="Proteomes" id="UP000002668"/>
    </source>
</evidence>
<name>E5AB98_LEPMJ</name>
<reference evidence="3" key="1">
    <citation type="journal article" date="2011" name="Nat. Commun.">
        <title>Effector diversification within compartments of the Leptosphaeria maculans genome affected by Repeat-Induced Point mutations.</title>
        <authorList>
            <person name="Rouxel T."/>
            <person name="Grandaubert J."/>
            <person name="Hane J.K."/>
            <person name="Hoede C."/>
            <person name="van de Wouw A.P."/>
            <person name="Couloux A."/>
            <person name="Dominguez V."/>
            <person name="Anthouard V."/>
            <person name="Bally P."/>
            <person name="Bourras S."/>
            <person name="Cozijnsen A.J."/>
            <person name="Ciuffetti L.M."/>
            <person name="Degrave A."/>
            <person name="Dilmaghani A."/>
            <person name="Duret L."/>
            <person name="Fudal I."/>
            <person name="Goodwin S.B."/>
            <person name="Gout L."/>
            <person name="Glaser N."/>
            <person name="Linglin J."/>
            <person name="Kema G.H.J."/>
            <person name="Lapalu N."/>
            <person name="Lawrence C.B."/>
            <person name="May K."/>
            <person name="Meyer M."/>
            <person name="Ollivier B."/>
            <person name="Poulain J."/>
            <person name="Schoch C.L."/>
            <person name="Simon A."/>
            <person name="Spatafora J.W."/>
            <person name="Stachowiak A."/>
            <person name="Turgeon B.G."/>
            <person name="Tyler B.M."/>
            <person name="Vincent D."/>
            <person name="Weissenbach J."/>
            <person name="Amselem J."/>
            <person name="Quesneville H."/>
            <person name="Oliver R.P."/>
            <person name="Wincker P."/>
            <person name="Balesdent M.-H."/>
            <person name="Howlett B.J."/>
        </authorList>
    </citation>
    <scope>NUCLEOTIDE SEQUENCE [LARGE SCALE GENOMIC DNA]</scope>
    <source>
        <strain evidence="3">JN3 / isolate v23.1.3 / race Av1-4-5-6-7-8</strain>
    </source>
</reference>
<accession>E5AB98</accession>
<gene>
    <name evidence="2" type="ORF">LEMA_P020690.1</name>
</gene>
<organism evidence="3">
    <name type="scientific">Leptosphaeria maculans (strain JN3 / isolate v23.1.3 / race Av1-4-5-6-7-8)</name>
    <name type="common">Blackleg fungus</name>
    <name type="synonym">Phoma lingam</name>
    <dbReference type="NCBI Taxonomy" id="985895"/>
    <lineage>
        <taxon>Eukaryota</taxon>
        <taxon>Fungi</taxon>
        <taxon>Dikarya</taxon>
        <taxon>Ascomycota</taxon>
        <taxon>Pezizomycotina</taxon>
        <taxon>Dothideomycetes</taxon>
        <taxon>Pleosporomycetidae</taxon>
        <taxon>Pleosporales</taxon>
        <taxon>Pleosporineae</taxon>
        <taxon>Leptosphaeriaceae</taxon>
        <taxon>Plenodomus</taxon>
        <taxon>Plenodomus lingam/Leptosphaeria maculans species complex</taxon>
    </lineage>
</organism>
<dbReference type="EMBL" id="FP929138">
    <property type="protein sequence ID" value="CBY00939.1"/>
    <property type="molecule type" value="Genomic_DNA"/>
</dbReference>
<dbReference type="AlphaFoldDB" id="E5AB98"/>
<dbReference type="VEuPathDB" id="FungiDB:LEMA_P020690.1"/>
<protein>
    <submittedName>
        <fullName evidence="2">Predicted protein</fullName>
    </submittedName>
</protein>
<evidence type="ECO:0000256" key="1">
    <source>
        <dbReference type="SAM" id="SignalP"/>
    </source>
</evidence>
<proteinExistence type="predicted"/>
<sequence>MGNSTSLIARNTIFFLRLPTCMSLTSLTFRKMQRVSLWYAGWCSGAIFRARADWRGPWTGTVLLWFGDESWFDMSSVLTTQIYTHIHSSSSRQTTFPPRTLFSEQRLPCLSGAKRGSMEAYRRTFFLSDYLQQRPLADQNGFLISPRLTLPAVVDFGSDLGNGCC</sequence>
<dbReference type="HOGENOM" id="CLU_1611074_0_0_1"/>
<feature type="chain" id="PRO_5003194930" evidence="1">
    <location>
        <begin position="24"/>
        <end position="165"/>
    </location>
</feature>